<dbReference type="AlphaFoldDB" id="A0A1U7NPW3"/>
<dbReference type="SUPFAM" id="SSF51445">
    <property type="entry name" value="(Trans)glycosidases"/>
    <property type="match status" value="1"/>
</dbReference>
<keyword evidence="7" id="KW-0328">Glycosyltransferase</keyword>
<keyword evidence="8" id="KW-0808">Transferase</keyword>
<dbReference type="InterPro" id="IPR044143">
    <property type="entry name" value="GlgB_N_E_set_prok"/>
</dbReference>
<dbReference type="CDD" id="cd02855">
    <property type="entry name" value="E_set_GBE_prok_N"/>
    <property type="match status" value="1"/>
</dbReference>
<dbReference type="InterPro" id="IPR013783">
    <property type="entry name" value="Ig-like_fold"/>
</dbReference>
<dbReference type="Gene3D" id="3.20.20.80">
    <property type="entry name" value="Glycosidases"/>
    <property type="match status" value="1"/>
</dbReference>
<evidence type="ECO:0000256" key="5">
    <source>
        <dbReference type="ARBA" id="ARBA00012541"/>
    </source>
</evidence>
<dbReference type="GO" id="GO:0003844">
    <property type="term" value="F:1,4-alpha-glucan branching enzyme activity"/>
    <property type="evidence" value="ECO:0007669"/>
    <property type="project" value="UniProtKB-UniRule"/>
</dbReference>
<comment type="pathway">
    <text evidence="3">Glycan biosynthesis; glycogen biosynthesis.</text>
</comment>
<dbReference type="SMART" id="SM00642">
    <property type="entry name" value="Aamy"/>
    <property type="match status" value="1"/>
</dbReference>
<dbReference type="Gene3D" id="2.60.40.10">
    <property type="entry name" value="Immunoglobulins"/>
    <property type="match status" value="1"/>
</dbReference>
<dbReference type="GeneID" id="78274751"/>
<evidence type="ECO:0000256" key="9">
    <source>
        <dbReference type="ARBA" id="ARBA00023056"/>
    </source>
</evidence>
<evidence type="ECO:0000256" key="4">
    <source>
        <dbReference type="ARBA" id="ARBA00009000"/>
    </source>
</evidence>
<evidence type="ECO:0000256" key="1">
    <source>
        <dbReference type="ARBA" id="ARBA00000826"/>
    </source>
</evidence>
<dbReference type="CDD" id="cd11322">
    <property type="entry name" value="AmyAc_Glg_BE"/>
    <property type="match status" value="1"/>
</dbReference>
<dbReference type="NCBIfam" id="NF008967">
    <property type="entry name" value="PRK12313.1"/>
    <property type="match status" value="1"/>
</dbReference>
<dbReference type="InterPro" id="IPR004193">
    <property type="entry name" value="Glyco_hydro_13_N"/>
</dbReference>
<evidence type="ECO:0000256" key="8">
    <source>
        <dbReference type="ARBA" id="ARBA00022679"/>
    </source>
</evidence>
<evidence type="ECO:0000313" key="15">
    <source>
        <dbReference type="Proteomes" id="UP000186705"/>
    </source>
</evidence>
<dbReference type="PANTHER" id="PTHR43651:SF3">
    <property type="entry name" value="1,4-ALPHA-GLUCAN-BRANCHING ENZYME"/>
    <property type="match status" value="1"/>
</dbReference>
<evidence type="ECO:0000256" key="6">
    <source>
        <dbReference type="ARBA" id="ARBA00022600"/>
    </source>
</evidence>
<dbReference type="OrthoDB" id="9800174at2"/>
<dbReference type="EMBL" id="MPKA01000044">
    <property type="protein sequence ID" value="OLU47668.1"/>
    <property type="molecule type" value="Genomic_DNA"/>
</dbReference>
<sequence>MDKKKTQAFFEGREIKAYTIFGAHPVKKGVEFTLWAPHAQKISVIGSFNDWDPEADPMKKDDETGIWTATVKEAAPGDSYKYRVTQVTGDIVDKIDPYAFYSEKRPQTASIIADLSFDGWTDQKWMDQRTVGFDDPISIYEIHVGSWKRDPEMGPNDFVNYLDIVDDLIEECHKNHFSHVEVMPLCEYPFDGSWGYQCTGYFSTTSRYGTNQDLMEFVNRLHNAGIGIIMDFVPVHFVKDNFALARFDGTPLYEYPNPDDANSEWGTANFDLWKEEVRSFLMSAANYWLDVYHFDGLRADAISNAIYWKGNKERGMNEGACNFMKRMNFTLKQEYKGKIMLIAEDSTDFPNVTKSTLDGGLGFDYKWDLGWMNDTLKYLKMDPIYRQYHHNDITFSMAYFYSEKFILPFSHDEVVHGKATIVDKMWGSYEDKFAQARALYTYMFTHPGKKLNFMGNEIGMFREWDEQKGTDWFLLEYPMHAAFEKFFEDLTGIYADNDAYYFGYDPTNFQWINADDASRNLFSFMRKSKDKTFITILNFSTNPYKAQFGVPHKGIYREILNSQWSKYNGTLIDETPQAVKALRLSRNNFPYMIEINVPALGGQIFVVDNPVEKSKK</sequence>
<protein>
    <recommendedName>
        <fullName evidence="5 11">1,4-alpha-glucan branching enzyme</fullName>
        <ecNumber evidence="5 11">2.4.1.18</ecNumber>
    </recommendedName>
</protein>
<evidence type="ECO:0000313" key="14">
    <source>
        <dbReference type="EMBL" id="OLU47668.1"/>
    </source>
</evidence>
<dbReference type="GO" id="GO:0005829">
    <property type="term" value="C:cytosol"/>
    <property type="evidence" value="ECO:0007669"/>
    <property type="project" value="TreeGrafter"/>
</dbReference>
<dbReference type="InterPro" id="IPR017853">
    <property type="entry name" value="GH"/>
</dbReference>
<dbReference type="InterPro" id="IPR006047">
    <property type="entry name" value="GH13_cat_dom"/>
</dbReference>
<comment type="function">
    <text evidence="2">Catalyzes the formation of the alpha-1,6-glucosidic linkages in glycogen by scission of a 1,4-alpha-linked oligosaccharide from growing alpha-1,4-glucan chains and the subsequent attachment of the oligosaccharide to the alpha-1,6 position.</text>
</comment>
<comment type="similarity">
    <text evidence="4">Belongs to the glycosyl hydrolase 13 family. GlgB subfamily.</text>
</comment>
<evidence type="ECO:0000256" key="2">
    <source>
        <dbReference type="ARBA" id="ARBA00002953"/>
    </source>
</evidence>
<dbReference type="SUPFAM" id="SSF81296">
    <property type="entry name" value="E set domains"/>
    <property type="match status" value="1"/>
</dbReference>
<keyword evidence="6" id="KW-0321">Glycogen metabolism</keyword>
<reference evidence="14 15" key="1">
    <citation type="submission" date="2016-11" db="EMBL/GenBank/DDBJ databases">
        <title>Description of two novel members of the family Erysipelotrichaceae: Ileibacterium lipovorans gen. nov., sp. nov. and Dubosiella newyorkensis, gen. nov., sp. nov.</title>
        <authorList>
            <person name="Cox L.M."/>
            <person name="Sohn J."/>
            <person name="Tyrrell K.L."/>
            <person name="Citron D.M."/>
            <person name="Lawson P.A."/>
            <person name="Patel N.B."/>
            <person name="Iizumi T."/>
            <person name="Perez-Perez G.I."/>
            <person name="Goldstein E.J."/>
            <person name="Blaser M.J."/>
        </authorList>
    </citation>
    <scope>NUCLEOTIDE SEQUENCE [LARGE SCALE GENOMIC DNA]</scope>
    <source>
        <strain evidence="14 15">NYU-BL-A4</strain>
    </source>
</reference>
<dbReference type="InterPro" id="IPR014756">
    <property type="entry name" value="Ig_E-set"/>
</dbReference>
<evidence type="ECO:0000256" key="12">
    <source>
        <dbReference type="PIRSR" id="PIRSR000463-1"/>
    </source>
</evidence>
<dbReference type="InterPro" id="IPR037439">
    <property type="entry name" value="Branching_enzy"/>
</dbReference>
<dbReference type="Proteomes" id="UP000186705">
    <property type="component" value="Unassembled WGS sequence"/>
</dbReference>
<dbReference type="RefSeq" id="WP_076340641.1">
    <property type="nucleotide sequence ID" value="NZ_CANTAN010000021.1"/>
</dbReference>
<dbReference type="UniPathway" id="UPA00164"/>
<gene>
    <name evidence="14" type="ORF">BO225_02165</name>
</gene>
<evidence type="ECO:0000256" key="11">
    <source>
        <dbReference type="NCBIfam" id="TIGR01515"/>
    </source>
</evidence>
<keyword evidence="15" id="KW-1185">Reference proteome</keyword>
<dbReference type="Pfam" id="PF00128">
    <property type="entry name" value="Alpha-amylase"/>
    <property type="match status" value="1"/>
</dbReference>
<dbReference type="Pfam" id="PF02922">
    <property type="entry name" value="CBM_48"/>
    <property type="match status" value="1"/>
</dbReference>
<evidence type="ECO:0000256" key="3">
    <source>
        <dbReference type="ARBA" id="ARBA00004964"/>
    </source>
</evidence>
<accession>A0A1U7NPW3</accession>
<evidence type="ECO:0000256" key="10">
    <source>
        <dbReference type="ARBA" id="ARBA00023277"/>
    </source>
</evidence>
<evidence type="ECO:0000256" key="7">
    <source>
        <dbReference type="ARBA" id="ARBA00022676"/>
    </source>
</evidence>
<dbReference type="GO" id="GO:0043169">
    <property type="term" value="F:cation binding"/>
    <property type="evidence" value="ECO:0007669"/>
    <property type="project" value="InterPro"/>
</dbReference>
<name>A0A1U7NPW3_9FIRM</name>
<dbReference type="NCBIfam" id="TIGR01515">
    <property type="entry name" value="branching_enzym"/>
    <property type="match status" value="1"/>
</dbReference>
<proteinExistence type="inferred from homology"/>
<dbReference type="InterPro" id="IPR006048">
    <property type="entry name" value="A-amylase/branching_C"/>
</dbReference>
<keyword evidence="10" id="KW-0119">Carbohydrate metabolism</keyword>
<dbReference type="GO" id="GO:0005978">
    <property type="term" value="P:glycogen biosynthetic process"/>
    <property type="evidence" value="ECO:0007669"/>
    <property type="project" value="UniProtKB-UniRule"/>
</dbReference>
<feature type="domain" description="Glycosyl hydrolase family 13 catalytic" evidence="13">
    <location>
        <begin position="141"/>
        <end position="483"/>
    </location>
</feature>
<dbReference type="InterPro" id="IPR006407">
    <property type="entry name" value="GlgB"/>
</dbReference>
<feature type="active site" description="Nucleophile" evidence="12">
    <location>
        <position position="300"/>
    </location>
</feature>
<dbReference type="PIRSF" id="PIRSF000463">
    <property type="entry name" value="GlgB"/>
    <property type="match status" value="1"/>
</dbReference>
<keyword evidence="9" id="KW-0320">Glycogen biosynthesis</keyword>
<dbReference type="Gene3D" id="2.60.40.1180">
    <property type="entry name" value="Golgi alpha-mannosidase II"/>
    <property type="match status" value="1"/>
</dbReference>
<dbReference type="PANTHER" id="PTHR43651">
    <property type="entry name" value="1,4-ALPHA-GLUCAN-BRANCHING ENZYME"/>
    <property type="match status" value="1"/>
</dbReference>
<organism evidence="14 15">
    <name type="scientific">Dubosiella newyorkensis</name>
    <dbReference type="NCBI Taxonomy" id="1862672"/>
    <lineage>
        <taxon>Bacteria</taxon>
        <taxon>Bacillati</taxon>
        <taxon>Bacillota</taxon>
        <taxon>Erysipelotrichia</taxon>
        <taxon>Erysipelotrichales</taxon>
        <taxon>Erysipelotrichaceae</taxon>
        <taxon>Dubosiella</taxon>
    </lineage>
</organism>
<dbReference type="SUPFAM" id="SSF51011">
    <property type="entry name" value="Glycosyl hydrolase domain"/>
    <property type="match status" value="1"/>
</dbReference>
<dbReference type="InterPro" id="IPR013780">
    <property type="entry name" value="Glyco_hydro_b"/>
</dbReference>
<comment type="catalytic activity">
    <reaction evidence="1">
        <text>Transfers a segment of a (1-&gt;4)-alpha-D-glucan chain to a primary hydroxy group in a similar glucan chain.</text>
        <dbReference type="EC" id="2.4.1.18"/>
    </reaction>
</comment>
<evidence type="ECO:0000259" key="13">
    <source>
        <dbReference type="SMART" id="SM00642"/>
    </source>
</evidence>
<dbReference type="EC" id="2.4.1.18" evidence="5 11"/>
<comment type="caution">
    <text evidence="14">The sequence shown here is derived from an EMBL/GenBank/DDBJ whole genome shotgun (WGS) entry which is preliminary data.</text>
</comment>
<dbReference type="GO" id="GO:0004553">
    <property type="term" value="F:hydrolase activity, hydrolyzing O-glycosyl compounds"/>
    <property type="evidence" value="ECO:0007669"/>
    <property type="project" value="InterPro"/>
</dbReference>
<feature type="active site" description="Proton donor" evidence="12">
    <location>
        <position position="344"/>
    </location>
</feature>
<dbReference type="STRING" id="1862672.BO225_02165"/>
<dbReference type="Pfam" id="PF02806">
    <property type="entry name" value="Alpha-amylase_C"/>
    <property type="match status" value="1"/>
</dbReference>